<dbReference type="InterPro" id="IPR056652">
    <property type="entry name" value="DUF7750"/>
</dbReference>
<evidence type="ECO:0000313" key="3">
    <source>
        <dbReference type="Proteomes" id="UP001227230"/>
    </source>
</evidence>
<reference evidence="2 3" key="1">
    <citation type="journal article" date="2023" name="Hortic Res">
        <title>The complete reference genome for grapevine (Vitis vinifera L.) genetics and breeding.</title>
        <authorList>
            <person name="Shi X."/>
            <person name="Cao S."/>
            <person name="Wang X."/>
            <person name="Huang S."/>
            <person name="Wang Y."/>
            <person name="Liu Z."/>
            <person name="Liu W."/>
            <person name="Leng X."/>
            <person name="Peng Y."/>
            <person name="Wang N."/>
            <person name="Wang Y."/>
            <person name="Ma Z."/>
            <person name="Xu X."/>
            <person name="Zhang F."/>
            <person name="Xue H."/>
            <person name="Zhong H."/>
            <person name="Wang Y."/>
            <person name="Zhang K."/>
            <person name="Velt A."/>
            <person name="Avia K."/>
            <person name="Holtgrawe D."/>
            <person name="Grimplet J."/>
            <person name="Matus J.T."/>
            <person name="Ware D."/>
            <person name="Wu X."/>
            <person name="Wang H."/>
            <person name="Liu C."/>
            <person name="Fang Y."/>
            <person name="Rustenholz C."/>
            <person name="Cheng Z."/>
            <person name="Xiao H."/>
            <person name="Zhou Y."/>
        </authorList>
    </citation>
    <scope>NUCLEOTIDE SEQUENCE [LARGE SCALE GENOMIC DNA]</scope>
    <source>
        <strain evidence="3">cv. Pinot noir / PN40024</strain>
        <tissue evidence="2">Leaf</tissue>
    </source>
</reference>
<feature type="domain" description="DUF7750" evidence="1">
    <location>
        <begin position="245"/>
        <end position="272"/>
    </location>
</feature>
<accession>A0ABY9CP11</accession>
<evidence type="ECO:0000259" key="1">
    <source>
        <dbReference type="Pfam" id="PF24930"/>
    </source>
</evidence>
<organism evidence="2 3">
    <name type="scientific">Vitis vinifera</name>
    <name type="common">Grape</name>
    <dbReference type="NCBI Taxonomy" id="29760"/>
    <lineage>
        <taxon>Eukaryota</taxon>
        <taxon>Viridiplantae</taxon>
        <taxon>Streptophyta</taxon>
        <taxon>Embryophyta</taxon>
        <taxon>Tracheophyta</taxon>
        <taxon>Spermatophyta</taxon>
        <taxon>Magnoliopsida</taxon>
        <taxon>eudicotyledons</taxon>
        <taxon>Gunneridae</taxon>
        <taxon>Pentapetalae</taxon>
        <taxon>rosids</taxon>
        <taxon>Vitales</taxon>
        <taxon>Vitaceae</taxon>
        <taxon>Viteae</taxon>
        <taxon>Vitis</taxon>
    </lineage>
</organism>
<dbReference type="InterPro" id="IPR001611">
    <property type="entry name" value="Leu-rich_rpt"/>
</dbReference>
<dbReference type="Proteomes" id="UP001227230">
    <property type="component" value="Chromosome 10"/>
</dbReference>
<name>A0ABY9CP11_VITVI</name>
<dbReference type="Gene3D" id="3.80.10.10">
    <property type="entry name" value="Ribonuclease Inhibitor"/>
    <property type="match status" value="1"/>
</dbReference>
<protein>
    <recommendedName>
        <fullName evidence="1">DUF7750 domain-containing protein</fullName>
    </recommendedName>
</protein>
<proteinExistence type="predicted"/>
<dbReference type="SUPFAM" id="SSF52058">
    <property type="entry name" value="L domain-like"/>
    <property type="match status" value="1"/>
</dbReference>
<dbReference type="InterPro" id="IPR032675">
    <property type="entry name" value="LRR_dom_sf"/>
</dbReference>
<sequence length="377" mass="41187">MLCLGVQATEIAKDIRSDPIQDWTLVVKSPLSITNLLLMAASSTKLATLVSLNLSLNEFESKIPKGLELFSKLEILDSHGNMLSGLPDEEFLCFSLDDKQITDLRHSIDEILSDKPSWNQDLFVATVKLLTSAAVHQPVFLVAIISAKDNLGLKQPINEASFGILGSPIEPRISIYLQEWMTSPIIVRCSQLLTSALDKIHGENWKLKTRNRHKCTMVHCSRASLSMQKLIKEDVISLVDKERRQALQTAQVLMNMLDATMPGTLMEEHKKKATVEDYKGIVLGGFEAAKHSLEKLGKISDGSSCSGVENSCNHSQRISGQIISDSDEEVDTDEEGGGNELFDFAALAALTKIVASASSDSGSITITSPKGSKLFSD</sequence>
<keyword evidence="3" id="KW-1185">Reference proteome</keyword>
<dbReference type="Pfam" id="PF24930">
    <property type="entry name" value="DUF7750"/>
    <property type="match status" value="1"/>
</dbReference>
<gene>
    <name evidence="2" type="ORF">VitviT2T_015418</name>
</gene>
<evidence type="ECO:0000313" key="2">
    <source>
        <dbReference type="EMBL" id="WJZ96765.1"/>
    </source>
</evidence>
<dbReference type="PROSITE" id="PS51450">
    <property type="entry name" value="LRR"/>
    <property type="match status" value="1"/>
</dbReference>
<dbReference type="EMBL" id="CP126657">
    <property type="protein sequence ID" value="WJZ96765.1"/>
    <property type="molecule type" value="Genomic_DNA"/>
</dbReference>